<proteinExistence type="predicted"/>
<reference evidence="2 3" key="1">
    <citation type="submission" date="2014-04" db="EMBL/GenBank/DDBJ databases">
        <authorList>
            <consortium name="DOE Joint Genome Institute"/>
            <person name="Kuo A."/>
            <person name="Kohler A."/>
            <person name="Costa M.D."/>
            <person name="Nagy L.G."/>
            <person name="Floudas D."/>
            <person name="Copeland A."/>
            <person name="Barry K.W."/>
            <person name="Cichocki N."/>
            <person name="Veneault-Fourrey C."/>
            <person name="LaButti K."/>
            <person name="Lindquist E.A."/>
            <person name="Lipzen A."/>
            <person name="Lundell T."/>
            <person name="Morin E."/>
            <person name="Murat C."/>
            <person name="Sun H."/>
            <person name="Tunlid A."/>
            <person name="Henrissat B."/>
            <person name="Grigoriev I.V."/>
            <person name="Hibbett D.S."/>
            <person name="Martin F."/>
            <person name="Nordberg H.P."/>
            <person name="Cantor M.N."/>
            <person name="Hua S.X."/>
        </authorList>
    </citation>
    <scope>NUCLEOTIDE SEQUENCE [LARGE SCALE GENOMIC DNA]</scope>
    <source>
        <strain evidence="2 3">Marx 270</strain>
    </source>
</reference>
<feature type="compositionally biased region" description="Basic and acidic residues" evidence="1">
    <location>
        <begin position="62"/>
        <end position="88"/>
    </location>
</feature>
<reference evidence="3" key="2">
    <citation type="submission" date="2015-01" db="EMBL/GenBank/DDBJ databases">
        <title>Evolutionary Origins and Diversification of the Mycorrhizal Mutualists.</title>
        <authorList>
            <consortium name="DOE Joint Genome Institute"/>
            <consortium name="Mycorrhizal Genomics Consortium"/>
            <person name="Kohler A."/>
            <person name="Kuo A."/>
            <person name="Nagy L.G."/>
            <person name="Floudas D."/>
            <person name="Copeland A."/>
            <person name="Barry K.W."/>
            <person name="Cichocki N."/>
            <person name="Veneault-Fourrey C."/>
            <person name="LaButti K."/>
            <person name="Lindquist E.A."/>
            <person name="Lipzen A."/>
            <person name="Lundell T."/>
            <person name="Morin E."/>
            <person name="Murat C."/>
            <person name="Riley R."/>
            <person name="Ohm R."/>
            <person name="Sun H."/>
            <person name="Tunlid A."/>
            <person name="Henrissat B."/>
            <person name="Grigoriev I.V."/>
            <person name="Hibbett D.S."/>
            <person name="Martin F."/>
        </authorList>
    </citation>
    <scope>NUCLEOTIDE SEQUENCE [LARGE SCALE GENOMIC DNA]</scope>
    <source>
        <strain evidence="3">Marx 270</strain>
    </source>
</reference>
<name>A0A0C3P410_PISTI</name>
<keyword evidence="3" id="KW-1185">Reference proteome</keyword>
<evidence type="ECO:0000256" key="1">
    <source>
        <dbReference type="SAM" id="MobiDB-lite"/>
    </source>
</evidence>
<feature type="compositionally biased region" description="Basic and acidic residues" evidence="1">
    <location>
        <begin position="150"/>
        <end position="180"/>
    </location>
</feature>
<feature type="region of interest" description="Disordered" evidence="1">
    <location>
        <begin position="61"/>
        <end position="96"/>
    </location>
</feature>
<evidence type="ECO:0000313" key="3">
    <source>
        <dbReference type="Proteomes" id="UP000054217"/>
    </source>
</evidence>
<sequence>MSNLRPTITTDSDKGQVPINWMQVFIKYDTDDKEETMRAKAKERKQCKVAEQAWQEEQAWLEAKKSGEGEEGRCKAKEEREAERKHMAEASAGATSSEAGGEVKKVVMDPGCTCCAQAKTVCKFLIDGNKKLVACIRCNQSKGKCQWPGDGKDTKASPKAGKVNEGKKQQAEKENAEARPSKQKQVKTSMRPIKVLDLSEPEAGGSRSREASAEYYLGLEEELKHLIDTVGLIANNLASLFELHEASVEN</sequence>
<evidence type="ECO:0000313" key="2">
    <source>
        <dbReference type="EMBL" id="KIO02024.1"/>
    </source>
</evidence>
<dbReference type="AlphaFoldDB" id="A0A0C3P410"/>
<accession>A0A0C3P410</accession>
<dbReference type="EMBL" id="KN831984">
    <property type="protein sequence ID" value="KIO02024.1"/>
    <property type="molecule type" value="Genomic_DNA"/>
</dbReference>
<dbReference type="Proteomes" id="UP000054217">
    <property type="component" value="Unassembled WGS sequence"/>
</dbReference>
<dbReference type="InParanoid" id="A0A0C3P410"/>
<organism evidence="2 3">
    <name type="scientific">Pisolithus tinctorius Marx 270</name>
    <dbReference type="NCBI Taxonomy" id="870435"/>
    <lineage>
        <taxon>Eukaryota</taxon>
        <taxon>Fungi</taxon>
        <taxon>Dikarya</taxon>
        <taxon>Basidiomycota</taxon>
        <taxon>Agaricomycotina</taxon>
        <taxon>Agaricomycetes</taxon>
        <taxon>Agaricomycetidae</taxon>
        <taxon>Boletales</taxon>
        <taxon>Sclerodermatineae</taxon>
        <taxon>Pisolithaceae</taxon>
        <taxon>Pisolithus</taxon>
    </lineage>
</organism>
<dbReference type="HOGENOM" id="CLU_048923_0_0_1"/>
<protein>
    <submittedName>
        <fullName evidence="2">Uncharacterized protein</fullName>
    </submittedName>
</protein>
<gene>
    <name evidence="2" type="ORF">M404DRAFT_28260</name>
</gene>
<dbReference type="STRING" id="870435.A0A0C3P410"/>
<dbReference type="OrthoDB" id="2705551at2759"/>
<feature type="region of interest" description="Disordered" evidence="1">
    <location>
        <begin position="145"/>
        <end position="189"/>
    </location>
</feature>